<evidence type="ECO:0000256" key="3">
    <source>
        <dbReference type="ARBA" id="ARBA00006576"/>
    </source>
</evidence>
<dbReference type="STRING" id="658196.A0A397SK01"/>
<dbReference type="GO" id="GO:0005829">
    <property type="term" value="C:cytosol"/>
    <property type="evidence" value="ECO:0007669"/>
    <property type="project" value="TreeGrafter"/>
</dbReference>
<organism evidence="15 16">
    <name type="scientific">Glomus cerebriforme</name>
    <dbReference type="NCBI Taxonomy" id="658196"/>
    <lineage>
        <taxon>Eukaryota</taxon>
        <taxon>Fungi</taxon>
        <taxon>Fungi incertae sedis</taxon>
        <taxon>Mucoromycota</taxon>
        <taxon>Glomeromycotina</taxon>
        <taxon>Glomeromycetes</taxon>
        <taxon>Glomerales</taxon>
        <taxon>Glomeraceae</taxon>
        <taxon>Glomus</taxon>
    </lineage>
</organism>
<dbReference type="InterPro" id="IPR050202">
    <property type="entry name" value="Cyt/Deoxycyt_deaminase"/>
</dbReference>
<comment type="cofactor">
    <cofactor evidence="1 12 13">
        <name>Zn(2+)</name>
        <dbReference type="ChEBI" id="CHEBI:29105"/>
    </cofactor>
</comment>
<dbReference type="SUPFAM" id="SSF53927">
    <property type="entry name" value="Cytidine deaminase-like"/>
    <property type="match status" value="1"/>
</dbReference>
<evidence type="ECO:0000313" key="15">
    <source>
        <dbReference type="EMBL" id="RIA82884.1"/>
    </source>
</evidence>
<dbReference type="InterPro" id="IPR016193">
    <property type="entry name" value="Cytidine_deaminase-like"/>
</dbReference>
<proteinExistence type="inferred from homology"/>
<dbReference type="GO" id="GO:0004126">
    <property type="term" value="F:cytidine deaminase activity"/>
    <property type="evidence" value="ECO:0007669"/>
    <property type="project" value="UniProtKB-UniRule"/>
</dbReference>
<comment type="caution">
    <text evidence="15">The sequence shown here is derived from an EMBL/GenBank/DDBJ whole genome shotgun (WGS) entry which is preliminary data.</text>
</comment>
<feature type="domain" description="CMP/dCMP-type deaminase" evidence="14">
    <location>
        <begin position="8"/>
        <end position="134"/>
    </location>
</feature>
<evidence type="ECO:0000256" key="2">
    <source>
        <dbReference type="ARBA" id="ARBA00003949"/>
    </source>
</evidence>
<dbReference type="GO" id="GO:0072527">
    <property type="term" value="P:pyrimidine-containing compound metabolic process"/>
    <property type="evidence" value="ECO:0007669"/>
    <property type="project" value="UniProtKB-ARBA"/>
</dbReference>
<comment type="catalytic activity">
    <reaction evidence="9 13">
        <text>cytidine + H2O + H(+) = uridine + NH4(+)</text>
        <dbReference type="Rhea" id="RHEA:16069"/>
        <dbReference type="ChEBI" id="CHEBI:15377"/>
        <dbReference type="ChEBI" id="CHEBI:15378"/>
        <dbReference type="ChEBI" id="CHEBI:16704"/>
        <dbReference type="ChEBI" id="CHEBI:17562"/>
        <dbReference type="ChEBI" id="CHEBI:28938"/>
        <dbReference type="EC" id="3.5.4.5"/>
    </reaction>
</comment>
<evidence type="ECO:0000313" key="16">
    <source>
        <dbReference type="Proteomes" id="UP000265703"/>
    </source>
</evidence>
<dbReference type="Gene3D" id="3.40.140.10">
    <property type="entry name" value="Cytidine Deaminase, domain 2"/>
    <property type="match status" value="1"/>
</dbReference>
<keyword evidence="16" id="KW-1185">Reference proteome</keyword>
<evidence type="ECO:0000256" key="11">
    <source>
        <dbReference type="PIRSR" id="PIRSR606262-2"/>
    </source>
</evidence>
<feature type="binding site" evidence="12">
    <location>
        <position position="60"/>
    </location>
    <ligand>
        <name>Zn(2+)</name>
        <dbReference type="ChEBI" id="CHEBI:29105"/>
        <note>catalytic</note>
    </ligand>
</feature>
<keyword evidence="5 12" id="KW-0479">Metal-binding</keyword>
<dbReference type="NCBIfam" id="NF004064">
    <property type="entry name" value="PRK05578.1"/>
    <property type="match status" value="1"/>
</dbReference>
<keyword evidence="7 12" id="KW-0862">Zinc</keyword>
<feature type="active site" description="Proton donor" evidence="10">
    <location>
        <position position="62"/>
    </location>
</feature>
<evidence type="ECO:0000256" key="9">
    <source>
        <dbReference type="ARBA" id="ARBA00049558"/>
    </source>
</evidence>
<comment type="similarity">
    <text evidence="3 13">Belongs to the cytidine and deoxycytidylate deaminase family.</text>
</comment>
<comment type="catalytic activity">
    <reaction evidence="13">
        <text>2'-deoxycytidine + H2O + H(+) = 2'-deoxyuridine + NH4(+)</text>
        <dbReference type="Rhea" id="RHEA:13433"/>
        <dbReference type="ChEBI" id="CHEBI:15377"/>
        <dbReference type="ChEBI" id="CHEBI:15378"/>
        <dbReference type="ChEBI" id="CHEBI:15698"/>
        <dbReference type="ChEBI" id="CHEBI:16450"/>
        <dbReference type="ChEBI" id="CHEBI:28938"/>
        <dbReference type="EC" id="3.5.4.5"/>
    </reaction>
</comment>
<evidence type="ECO:0000256" key="6">
    <source>
        <dbReference type="ARBA" id="ARBA00022801"/>
    </source>
</evidence>
<keyword evidence="6 13" id="KW-0378">Hydrolase</keyword>
<evidence type="ECO:0000256" key="5">
    <source>
        <dbReference type="ARBA" id="ARBA00022723"/>
    </source>
</evidence>
<name>A0A397SK01_9GLOM</name>
<evidence type="ECO:0000256" key="10">
    <source>
        <dbReference type="PIRSR" id="PIRSR606262-1"/>
    </source>
</evidence>
<dbReference type="AlphaFoldDB" id="A0A397SK01"/>
<feature type="binding site" evidence="12">
    <location>
        <position position="96"/>
    </location>
    <ligand>
        <name>Zn(2+)</name>
        <dbReference type="ChEBI" id="CHEBI:29105"/>
        <note>catalytic</note>
    </ligand>
</feature>
<feature type="binding site" evidence="11">
    <location>
        <begin position="49"/>
        <end position="55"/>
    </location>
    <ligand>
        <name>substrate</name>
    </ligand>
</feature>
<dbReference type="NCBIfam" id="TIGR01354">
    <property type="entry name" value="cyt_deam_tetra"/>
    <property type="match status" value="1"/>
</dbReference>
<dbReference type="EC" id="3.5.4.5" evidence="4 13"/>
<dbReference type="GO" id="GO:0055086">
    <property type="term" value="P:nucleobase-containing small molecule metabolic process"/>
    <property type="evidence" value="ECO:0007669"/>
    <property type="project" value="UniProtKB-ARBA"/>
</dbReference>
<evidence type="ECO:0000256" key="12">
    <source>
        <dbReference type="PIRSR" id="PIRSR606262-3"/>
    </source>
</evidence>
<evidence type="ECO:0000256" key="7">
    <source>
        <dbReference type="ARBA" id="ARBA00022833"/>
    </source>
</evidence>
<dbReference type="CDD" id="cd01283">
    <property type="entry name" value="cytidine_deaminase"/>
    <property type="match status" value="1"/>
</dbReference>
<accession>A0A397SK01</accession>
<dbReference type="PROSITE" id="PS51747">
    <property type="entry name" value="CYT_DCMP_DEAMINASES_2"/>
    <property type="match status" value="1"/>
</dbReference>
<gene>
    <name evidence="15" type="ORF">C1645_787530</name>
</gene>
<dbReference type="InterPro" id="IPR002125">
    <property type="entry name" value="CMP_dCMP_dom"/>
</dbReference>
<feature type="binding site" evidence="12">
    <location>
        <position position="93"/>
    </location>
    <ligand>
        <name>Zn(2+)</name>
        <dbReference type="ChEBI" id="CHEBI:29105"/>
        <note>catalytic</note>
    </ligand>
</feature>
<dbReference type="InterPro" id="IPR006262">
    <property type="entry name" value="Cyt_deam_tetra"/>
</dbReference>
<comment type="function">
    <text evidence="2 13">This enzyme scavenges exogenous and endogenous cytidine and 2'-deoxycytidine for UMP synthesis.</text>
</comment>
<evidence type="ECO:0000256" key="4">
    <source>
        <dbReference type="ARBA" id="ARBA00012783"/>
    </source>
</evidence>
<reference evidence="15 16" key="1">
    <citation type="submission" date="2018-06" db="EMBL/GenBank/DDBJ databases">
        <title>Comparative genomics reveals the genomic features of Rhizophagus irregularis, R. cerebriforme, R. diaphanum and Gigaspora rosea, and their symbiotic lifestyle signature.</title>
        <authorList>
            <person name="Morin E."/>
            <person name="San Clemente H."/>
            <person name="Chen E.C.H."/>
            <person name="De La Providencia I."/>
            <person name="Hainaut M."/>
            <person name="Kuo A."/>
            <person name="Kohler A."/>
            <person name="Murat C."/>
            <person name="Tang N."/>
            <person name="Roy S."/>
            <person name="Loubradou J."/>
            <person name="Henrissat B."/>
            <person name="Grigoriev I.V."/>
            <person name="Corradi N."/>
            <person name="Roux C."/>
            <person name="Martin F.M."/>
        </authorList>
    </citation>
    <scope>NUCLEOTIDE SEQUENCE [LARGE SCALE GENOMIC DNA]</scope>
    <source>
        <strain evidence="15 16">DAOM 227022</strain>
    </source>
</reference>
<dbReference type="Proteomes" id="UP000265703">
    <property type="component" value="Unassembled WGS sequence"/>
</dbReference>
<evidence type="ECO:0000256" key="8">
    <source>
        <dbReference type="ARBA" id="ARBA00032005"/>
    </source>
</evidence>
<dbReference type="FunFam" id="3.40.140.10:FF:000008">
    <property type="entry name" value="Cytidine deaminase"/>
    <property type="match status" value="1"/>
</dbReference>
<dbReference type="OrthoDB" id="414540at2759"/>
<evidence type="ECO:0000256" key="13">
    <source>
        <dbReference type="RuleBase" id="RU364006"/>
    </source>
</evidence>
<dbReference type="EMBL" id="QKYT01000621">
    <property type="protein sequence ID" value="RIA82884.1"/>
    <property type="molecule type" value="Genomic_DNA"/>
</dbReference>
<evidence type="ECO:0000256" key="1">
    <source>
        <dbReference type="ARBA" id="ARBA00001947"/>
    </source>
</evidence>
<dbReference type="GO" id="GO:0008270">
    <property type="term" value="F:zinc ion binding"/>
    <property type="evidence" value="ECO:0007669"/>
    <property type="project" value="UniProtKB-UniRule"/>
</dbReference>
<dbReference type="PANTHER" id="PTHR11644:SF2">
    <property type="entry name" value="CYTIDINE DEAMINASE"/>
    <property type="match status" value="1"/>
</dbReference>
<protein>
    <recommendedName>
        <fullName evidence="4 13">Cytidine deaminase</fullName>
        <ecNumber evidence="4 13">3.5.4.5</ecNumber>
    </recommendedName>
    <alternativeName>
        <fullName evidence="8 13">Cytidine aminohydrolase</fullName>
    </alternativeName>
</protein>
<dbReference type="Pfam" id="PF00383">
    <property type="entry name" value="dCMP_cyt_deam_1"/>
    <property type="match status" value="1"/>
</dbReference>
<evidence type="ECO:0000259" key="14">
    <source>
        <dbReference type="PROSITE" id="PS51747"/>
    </source>
</evidence>
<sequence>MPRELTTEELNKLIELSIKAKEKAYCPYSNFRVGATLLDENGNWHTGGNIENASYGGAICAERTVFIKGVSEGQRKFVALGVSTDIYKFTQPCGICRQFMIEFEVDLPIYLIQPDHSYKKVILKDLLPDFFGPEDLKFERINEKL</sequence>
<dbReference type="PANTHER" id="PTHR11644">
    <property type="entry name" value="CYTIDINE DEAMINASE"/>
    <property type="match status" value="1"/>
</dbReference>